<evidence type="ECO:0008006" key="4">
    <source>
        <dbReference type="Google" id="ProtNLM"/>
    </source>
</evidence>
<evidence type="ECO:0000313" key="2">
    <source>
        <dbReference type="EMBL" id="SDM19819.1"/>
    </source>
</evidence>
<sequence>MSMRVRSRAALALAAVAATMSVTAPTATAVPGCGGFRDAGYGYYYDHCGPTQVKINIDVARRPDQTRCVNPGDNLLWLKVNGPEARGAWYVGLC</sequence>
<keyword evidence="3" id="KW-1185">Reference proteome</keyword>
<dbReference type="Pfam" id="PF19882">
    <property type="entry name" value="DUF6355"/>
    <property type="match status" value="1"/>
</dbReference>
<gene>
    <name evidence="2" type="ORF">SAMN04489726_0310</name>
</gene>
<evidence type="ECO:0000313" key="3">
    <source>
        <dbReference type="Proteomes" id="UP000183376"/>
    </source>
</evidence>
<evidence type="ECO:0000256" key="1">
    <source>
        <dbReference type="SAM" id="SignalP"/>
    </source>
</evidence>
<feature type="signal peptide" evidence="1">
    <location>
        <begin position="1"/>
        <end position="29"/>
    </location>
</feature>
<dbReference type="EMBL" id="LT629701">
    <property type="protein sequence ID" value="SDM19819.1"/>
    <property type="molecule type" value="Genomic_DNA"/>
</dbReference>
<dbReference type="AlphaFoldDB" id="A0A1G9R956"/>
<organism evidence="2 3">
    <name type="scientific">Allokutzneria albata</name>
    <name type="common">Kibdelosporangium albatum</name>
    <dbReference type="NCBI Taxonomy" id="211114"/>
    <lineage>
        <taxon>Bacteria</taxon>
        <taxon>Bacillati</taxon>
        <taxon>Actinomycetota</taxon>
        <taxon>Actinomycetes</taxon>
        <taxon>Pseudonocardiales</taxon>
        <taxon>Pseudonocardiaceae</taxon>
        <taxon>Allokutzneria</taxon>
    </lineage>
</organism>
<keyword evidence="1" id="KW-0732">Signal</keyword>
<reference evidence="2 3" key="1">
    <citation type="submission" date="2016-10" db="EMBL/GenBank/DDBJ databases">
        <authorList>
            <person name="de Groot N.N."/>
        </authorList>
    </citation>
    <scope>NUCLEOTIDE SEQUENCE [LARGE SCALE GENOMIC DNA]</scope>
    <source>
        <strain evidence="2 3">DSM 44149</strain>
    </source>
</reference>
<dbReference type="STRING" id="211114.SAMN04489726_0310"/>
<proteinExistence type="predicted"/>
<protein>
    <recommendedName>
        <fullName evidence="4">Alpha amylase inhibitor</fullName>
    </recommendedName>
</protein>
<dbReference type="InterPro" id="IPR045935">
    <property type="entry name" value="DUF6355"/>
</dbReference>
<accession>A0A1G9R956</accession>
<feature type="chain" id="PRO_5009245392" description="Alpha amylase inhibitor" evidence="1">
    <location>
        <begin position="30"/>
        <end position="94"/>
    </location>
</feature>
<dbReference type="Proteomes" id="UP000183376">
    <property type="component" value="Chromosome I"/>
</dbReference>
<name>A0A1G9R956_ALLAB</name>